<keyword evidence="3" id="KW-0597">Phosphoprotein</keyword>
<name>A0A9U8E4Z2_BIOGL</name>
<evidence type="ECO:0000256" key="5">
    <source>
        <dbReference type="SAM" id="Coils"/>
    </source>
</evidence>
<gene>
    <name evidence="8" type="primary">LOC106059913</name>
</gene>
<dbReference type="Pfam" id="PF04615">
    <property type="entry name" value="Utp14"/>
    <property type="match status" value="2"/>
</dbReference>
<keyword evidence="5" id="KW-0175">Coiled coil</keyword>
<dbReference type="GeneID" id="106059913"/>
<evidence type="ECO:0000256" key="2">
    <source>
        <dbReference type="ARBA" id="ARBA00007774"/>
    </source>
</evidence>
<evidence type="ECO:0000313" key="7">
    <source>
        <dbReference type="Proteomes" id="UP001165740"/>
    </source>
</evidence>
<feature type="region of interest" description="Disordered" evidence="6">
    <location>
        <begin position="417"/>
        <end position="466"/>
    </location>
</feature>
<dbReference type="GO" id="GO:0006364">
    <property type="term" value="P:rRNA processing"/>
    <property type="evidence" value="ECO:0007669"/>
    <property type="project" value="InterPro"/>
</dbReference>
<evidence type="ECO:0000313" key="8">
    <source>
        <dbReference type="RefSeq" id="XP_013073067.2"/>
    </source>
</evidence>
<dbReference type="PANTHER" id="PTHR14150:SF12">
    <property type="entry name" value="U3 SMALL NUCLEOLAR RNA-ASSOCIATED PROTEIN 14 HOMOLOG A"/>
    <property type="match status" value="1"/>
</dbReference>
<dbReference type="InterPro" id="IPR006709">
    <property type="entry name" value="SSU_processome_Utp14"/>
</dbReference>
<sequence length="657" mass="74573">MADDTNSMDEDELEEEEAIDGVAHQKLINSLFALDGKKNKKQSVTLRTSNISNNLDMAIHASRDTLKIHPQDLKLKQKHVSAQLQKPLSALEMEKTKRKLARDTVHSEMTKWEPVVNEIRSATQTAFSNRPHGLQMFQSMQPKSFTPRTPLEQEIYAALGKDESLVKQNQALSVAETKALKAMSVKEALARRAELMKHHTLLSRMELKAKRQKKIKSKRYRKVLQKERVAAEKKELEHLRQNDPGAFLEKIELMEKNRMEERLTLKHKGGGKFSRLHKAYSKFDDKSRDAIQAMLEKSKELTKKLESLSDEEEEEEEVNIVKTVESTKTSDSVIDDQMVDSIIKGKFGQLKTSTNMWLNSTNQFQTASTSNSQLASTSNSNADGKNPDIGTCHNVNTHTSSIDTCTDSLPLKVTENLSANSEQSLTAPDKKSQETSEKPKSSDVNVVKKTSVSKKQDKKKKCNESNKADISKPVVFLESADQLTVNGDELKVTMEELFEDEDVVEEFSKEKAEMENKNVVKHESKLPGWGSWAGPDYKHIQEKHSKKRSQAQLKDQKVKKPYAPYVWINPNKDQGIRKLLPKSVPFPFSSVRQYELSVSQPVSRGLVPETATKLLTKPEVVTKLGHIIKPLNKEEYMSKKEDIDMEEIKTKSTEFRK</sequence>
<reference evidence="8" key="1">
    <citation type="submission" date="2025-08" db="UniProtKB">
        <authorList>
            <consortium name="RefSeq"/>
        </authorList>
    </citation>
    <scope>IDENTIFICATION</scope>
</reference>
<feature type="coiled-coil region" evidence="5">
    <location>
        <begin position="291"/>
        <end position="318"/>
    </location>
</feature>
<dbReference type="Proteomes" id="UP001165740">
    <property type="component" value="Chromosome 6"/>
</dbReference>
<dbReference type="PANTHER" id="PTHR14150">
    <property type="entry name" value="U3 SMALL NUCLEOLAR RNA-ASSOCIATED PROTEIN 14"/>
    <property type="match status" value="1"/>
</dbReference>
<organism evidence="7 8">
    <name type="scientific">Biomphalaria glabrata</name>
    <name type="common">Bloodfluke planorb</name>
    <name type="synonym">Freshwater snail</name>
    <dbReference type="NCBI Taxonomy" id="6526"/>
    <lineage>
        <taxon>Eukaryota</taxon>
        <taxon>Metazoa</taxon>
        <taxon>Spiralia</taxon>
        <taxon>Lophotrochozoa</taxon>
        <taxon>Mollusca</taxon>
        <taxon>Gastropoda</taxon>
        <taxon>Heterobranchia</taxon>
        <taxon>Euthyneura</taxon>
        <taxon>Panpulmonata</taxon>
        <taxon>Hygrophila</taxon>
        <taxon>Lymnaeoidea</taxon>
        <taxon>Planorbidae</taxon>
        <taxon>Biomphalaria</taxon>
    </lineage>
</organism>
<evidence type="ECO:0000256" key="1">
    <source>
        <dbReference type="ARBA" id="ARBA00004604"/>
    </source>
</evidence>
<evidence type="ECO:0000256" key="4">
    <source>
        <dbReference type="ARBA" id="ARBA00023242"/>
    </source>
</evidence>
<dbReference type="OMA" id="EHALSGW"/>
<dbReference type="RefSeq" id="XP_013073067.2">
    <property type="nucleotide sequence ID" value="XM_013217613.2"/>
</dbReference>
<feature type="region of interest" description="Disordered" evidence="6">
    <location>
        <begin position="1"/>
        <end position="20"/>
    </location>
</feature>
<dbReference type="KEGG" id="bgt:106059913"/>
<keyword evidence="4" id="KW-0539">Nucleus</keyword>
<evidence type="ECO:0000256" key="3">
    <source>
        <dbReference type="ARBA" id="ARBA00022553"/>
    </source>
</evidence>
<feature type="region of interest" description="Disordered" evidence="6">
    <location>
        <begin position="368"/>
        <end position="392"/>
    </location>
</feature>
<comment type="similarity">
    <text evidence="2">Belongs to the UTP14 family.</text>
</comment>
<evidence type="ECO:0000256" key="6">
    <source>
        <dbReference type="SAM" id="MobiDB-lite"/>
    </source>
</evidence>
<dbReference type="OrthoDB" id="277439at2759"/>
<protein>
    <submittedName>
        <fullName evidence="8">U3 small nucleolar RNA-associated protein 14 homolog B-like isoform X1</fullName>
    </submittedName>
</protein>
<feature type="compositionally biased region" description="Polar residues" evidence="6">
    <location>
        <begin position="417"/>
        <end position="426"/>
    </location>
</feature>
<feature type="compositionally biased region" description="Acidic residues" evidence="6">
    <location>
        <begin position="1"/>
        <end position="19"/>
    </location>
</feature>
<dbReference type="AlphaFoldDB" id="A0A9U8E4Z2"/>
<proteinExistence type="inferred from homology"/>
<comment type="subcellular location">
    <subcellularLocation>
        <location evidence="1">Nucleus</location>
        <location evidence="1">Nucleolus</location>
    </subcellularLocation>
</comment>
<accession>A0A9U8E4Z2</accession>
<feature type="compositionally biased region" description="Basic and acidic residues" evidence="6">
    <location>
        <begin position="428"/>
        <end position="441"/>
    </location>
</feature>
<dbReference type="GO" id="GO:0032040">
    <property type="term" value="C:small-subunit processome"/>
    <property type="evidence" value="ECO:0007669"/>
    <property type="project" value="InterPro"/>
</dbReference>
<keyword evidence="7" id="KW-1185">Reference proteome</keyword>
<feature type="compositionally biased region" description="Polar residues" evidence="6">
    <location>
        <begin position="368"/>
        <end position="383"/>
    </location>
</feature>